<sequence>MFINTLVEGKILVKVLIDTTSKYNIISKQLFNKLESNHGLEAKISFEHSSKTHVCNAKIVIDGISILLFNEDFNKASSTKNNLSKSIESKPSLAQEESKKNNVKYFTDTSSNSDTSDSDSSNSSTSSLEIEVIYTYKTREVKKRPIRKRKYEMIRKIFIINQLIITYTMSNEPLSKGKLTKKYPKQAELLKALGINILKGHINSLANNEGIALAEVQDIDILEAVEDKGEETSNLTEAVSKLSVDDEGVKEIKNDNSRYNDQQARELVYGKVTTNLPGFTRDSLCKKTAKTRNIYKLFGESYDPDTKKIVKRIGIEKIERIRTY</sequence>
<proteinExistence type="predicted"/>
<keyword evidence="2" id="KW-1185">Reference proteome</keyword>
<dbReference type="EMBL" id="CAJVPM010004367">
    <property type="protein sequence ID" value="CAG8512266.1"/>
    <property type="molecule type" value="Genomic_DNA"/>
</dbReference>
<name>A0ACA9L5M1_9GLOM</name>
<protein>
    <submittedName>
        <fullName evidence="1">2626_t:CDS:1</fullName>
    </submittedName>
</protein>
<gene>
    <name evidence="1" type="ORF">SCALOS_LOCUS3711</name>
</gene>
<evidence type="ECO:0000313" key="1">
    <source>
        <dbReference type="EMBL" id="CAG8512266.1"/>
    </source>
</evidence>
<accession>A0ACA9L5M1</accession>
<evidence type="ECO:0000313" key="2">
    <source>
        <dbReference type="Proteomes" id="UP000789860"/>
    </source>
</evidence>
<reference evidence="1" key="1">
    <citation type="submission" date="2021-06" db="EMBL/GenBank/DDBJ databases">
        <authorList>
            <person name="Kallberg Y."/>
            <person name="Tangrot J."/>
            <person name="Rosling A."/>
        </authorList>
    </citation>
    <scope>NUCLEOTIDE SEQUENCE</scope>
    <source>
        <strain evidence="1">AU212A</strain>
    </source>
</reference>
<comment type="caution">
    <text evidence="1">The sequence shown here is derived from an EMBL/GenBank/DDBJ whole genome shotgun (WGS) entry which is preliminary data.</text>
</comment>
<feature type="non-terminal residue" evidence="1">
    <location>
        <position position="324"/>
    </location>
</feature>
<dbReference type="Proteomes" id="UP000789860">
    <property type="component" value="Unassembled WGS sequence"/>
</dbReference>
<organism evidence="1 2">
    <name type="scientific">Scutellospora calospora</name>
    <dbReference type="NCBI Taxonomy" id="85575"/>
    <lineage>
        <taxon>Eukaryota</taxon>
        <taxon>Fungi</taxon>
        <taxon>Fungi incertae sedis</taxon>
        <taxon>Mucoromycota</taxon>
        <taxon>Glomeromycotina</taxon>
        <taxon>Glomeromycetes</taxon>
        <taxon>Diversisporales</taxon>
        <taxon>Gigasporaceae</taxon>
        <taxon>Scutellospora</taxon>
    </lineage>
</organism>